<feature type="region of interest" description="Disordered" evidence="1">
    <location>
        <begin position="398"/>
        <end position="540"/>
    </location>
</feature>
<gene>
    <name evidence="3" type="ORF">PAC_11323</name>
</gene>
<feature type="region of interest" description="Disordered" evidence="1">
    <location>
        <begin position="578"/>
        <end position="632"/>
    </location>
</feature>
<accession>A0A1L7X8W2</accession>
<feature type="region of interest" description="Disordered" evidence="1">
    <location>
        <begin position="341"/>
        <end position="361"/>
    </location>
</feature>
<feature type="region of interest" description="Disordered" evidence="1">
    <location>
        <begin position="14"/>
        <end position="84"/>
    </location>
</feature>
<feature type="compositionally biased region" description="Polar residues" evidence="1">
    <location>
        <begin position="419"/>
        <end position="432"/>
    </location>
</feature>
<keyword evidence="2" id="KW-0812">Transmembrane</keyword>
<feature type="compositionally biased region" description="Polar residues" evidence="1">
    <location>
        <begin position="669"/>
        <end position="683"/>
    </location>
</feature>
<keyword evidence="2" id="KW-0472">Membrane</keyword>
<evidence type="ECO:0000256" key="2">
    <source>
        <dbReference type="SAM" id="Phobius"/>
    </source>
</evidence>
<feature type="compositionally biased region" description="Low complexity" evidence="1">
    <location>
        <begin position="66"/>
        <end position="84"/>
    </location>
</feature>
<organism evidence="3 4">
    <name type="scientific">Phialocephala subalpina</name>
    <dbReference type="NCBI Taxonomy" id="576137"/>
    <lineage>
        <taxon>Eukaryota</taxon>
        <taxon>Fungi</taxon>
        <taxon>Dikarya</taxon>
        <taxon>Ascomycota</taxon>
        <taxon>Pezizomycotina</taxon>
        <taxon>Leotiomycetes</taxon>
        <taxon>Helotiales</taxon>
        <taxon>Mollisiaceae</taxon>
        <taxon>Phialocephala</taxon>
        <taxon>Phialocephala fortinii species complex</taxon>
    </lineage>
</organism>
<dbReference type="Proteomes" id="UP000184330">
    <property type="component" value="Unassembled WGS sequence"/>
</dbReference>
<proteinExistence type="predicted"/>
<evidence type="ECO:0000256" key="1">
    <source>
        <dbReference type="SAM" id="MobiDB-lite"/>
    </source>
</evidence>
<feature type="transmembrane region" description="Helical" evidence="2">
    <location>
        <begin position="257"/>
        <end position="280"/>
    </location>
</feature>
<dbReference type="EMBL" id="FJOG01000018">
    <property type="protein sequence ID" value="CZR61427.1"/>
    <property type="molecule type" value="Genomic_DNA"/>
</dbReference>
<evidence type="ECO:0000313" key="4">
    <source>
        <dbReference type="Proteomes" id="UP000184330"/>
    </source>
</evidence>
<feature type="compositionally biased region" description="Pro residues" evidence="1">
    <location>
        <begin position="518"/>
        <end position="531"/>
    </location>
</feature>
<feature type="compositionally biased region" description="Low complexity" evidence="1">
    <location>
        <begin position="25"/>
        <end position="51"/>
    </location>
</feature>
<sequence>MLLDSSLEEGLDSLYHLYMDPPHRPSSSSLPPSATRSSSQSKTQSQSLLITTPPELRLRNPVPEPQAADCSQADQSASQAIQQATQQASQSIQQAQQQASQSASQASQQAAQSASQAIQQFSNSASQSIAAASRSVASAISSASQAVAAASSSIASAQSSAAAAISRANGSMVDAQVSLTVAQSQASAAVLQAGAAVAAATGSAAAAGSSFLAAAAKATQSAQASVSAIGAQASQQVSQASQQVVASQNAAVTATQAALAIVGSIIASALVTILIFFLVARHKKKAKAKSRADPSLGNVYFADPKFPPSDQAATTAVPSQSAYTANRDLDPMSGSQVTFSLFPKASDENPSASERKKNEELRKSIVKSTSVPWNPNKPPKAPTLGSWLKLQDGVSPFGPIKLPLDDEKSNSPLGGQLKSPMTSNPPQRSPRMSSGIPIPIRSPGLAPNRSPKLPVLMDEPSVAKKPSTINAVPKSPLTLLPVKSPKTPKNPDTLPQHSIPGPQYRESKASVWTDDLPDPSPSPPLQTPPPELRGKGSVDRRPINSMQKVTNMEIPPPVNPIRNTAEWFAERARLDNGSRASRSQFQSQYGSSSSANAENSKNNRPSFGLPRGPRLGGGVGLPSQPGPNRGVLRSSQAELGYVQGLNRFLGKDSENGQRGSLLSRMGSDRSANASTPGGRSALNTPGVGKAL</sequence>
<dbReference type="AlphaFoldDB" id="A0A1L7X8W2"/>
<feature type="region of interest" description="Disordered" evidence="1">
    <location>
        <begin position="647"/>
        <end position="691"/>
    </location>
</feature>
<keyword evidence="4" id="KW-1185">Reference proteome</keyword>
<evidence type="ECO:0000313" key="3">
    <source>
        <dbReference type="EMBL" id="CZR61427.1"/>
    </source>
</evidence>
<dbReference type="OrthoDB" id="5241722at2759"/>
<feature type="compositionally biased region" description="Low complexity" evidence="1">
    <location>
        <begin position="581"/>
        <end position="613"/>
    </location>
</feature>
<name>A0A1L7X8W2_9HELO</name>
<reference evidence="3 4" key="1">
    <citation type="submission" date="2016-03" db="EMBL/GenBank/DDBJ databases">
        <authorList>
            <person name="Ploux O."/>
        </authorList>
    </citation>
    <scope>NUCLEOTIDE SEQUENCE [LARGE SCALE GENOMIC DNA]</scope>
    <source>
        <strain evidence="3 4">UAMH 11012</strain>
    </source>
</reference>
<keyword evidence="2" id="KW-1133">Transmembrane helix</keyword>
<protein>
    <submittedName>
        <fullName evidence="3">Uncharacterized protein</fullName>
    </submittedName>
</protein>